<evidence type="ECO:0000313" key="6">
    <source>
        <dbReference type="EMBL" id="KAG0289205.1"/>
    </source>
</evidence>
<evidence type="ECO:0000256" key="2">
    <source>
        <dbReference type="ARBA" id="ARBA00022737"/>
    </source>
</evidence>
<feature type="region of interest" description="Disordered" evidence="4">
    <location>
        <begin position="1"/>
        <end position="20"/>
    </location>
</feature>
<evidence type="ECO:0000313" key="7">
    <source>
        <dbReference type="Proteomes" id="UP001194696"/>
    </source>
</evidence>
<proteinExistence type="inferred from homology"/>
<comment type="similarity">
    <text evidence="1">Belongs to the PPR family. P subfamily.</text>
</comment>
<dbReference type="InterPro" id="IPR002885">
    <property type="entry name" value="PPR_rpt"/>
</dbReference>
<reference evidence="6 7" key="1">
    <citation type="journal article" date="2020" name="Fungal Divers.">
        <title>Resolving the Mortierellaceae phylogeny through synthesis of multi-gene phylogenetics and phylogenomics.</title>
        <authorList>
            <person name="Vandepol N."/>
            <person name="Liber J."/>
            <person name="Desiro A."/>
            <person name="Na H."/>
            <person name="Kennedy M."/>
            <person name="Barry K."/>
            <person name="Grigoriev I.V."/>
            <person name="Miller A.N."/>
            <person name="O'Donnell K."/>
            <person name="Stajich J.E."/>
            <person name="Bonito G."/>
        </authorList>
    </citation>
    <scope>NUCLEOTIDE SEQUENCE [LARGE SCALE GENOMIC DNA]</scope>
    <source>
        <strain evidence="6 7">AD045</strain>
    </source>
</reference>
<organism evidence="6 7">
    <name type="scientific">Linnemannia gamsii</name>
    <dbReference type="NCBI Taxonomy" id="64522"/>
    <lineage>
        <taxon>Eukaryota</taxon>
        <taxon>Fungi</taxon>
        <taxon>Fungi incertae sedis</taxon>
        <taxon>Mucoromycota</taxon>
        <taxon>Mortierellomycotina</taxon>
        <taxon>Mortierellomycetes</taxon>
        <taxon>Mortierellales</taxon>
        <taxon>Mortierellaceae</taxon>
        <taxon>Linnemannia</taxon>
    </lineage>
</organism>
<evidence type="ECO:0000256" key="4">
    <source>
        <dbReference type="SAM" id="MobiDB-lite"/>
    </source>
</evidence>
<dbReference type="Pfam" id="PF23276">
    <property type="entry name" value="TPR_24"/>
    <property type="match status" value="1"/>
</dbReference>
<sequence>MQRGARRRREHLKTKRPLVPQEPATSYIRKIRLVIRHLTPFSTKENPIDFTTSSGQQRLDRFMKLYLALHEENQEAIWSAYEAIREFRQDLEYLSPEAWRLLVVHLKGTVTPSSSTRTTTSTTAVPSRRTDAISNRRMIEARWAARIVTVLGDKRSTAHLTRWDSSDLMSALNQLQRYEESLLELDHVLASKNKLDPILLNHAVRAWGGLGRLDRAVETIRDSISRLQVKPSEYTLGYLIQQYLLKRQTSEARSFWKALIQDGALEEIGTVNGILRACVAVRESQFAQEVYDSLPGLEIDTNIESLNLMLSLAVAEIAYPEEREQFLDAINDKISKSDRAIYNKSMLDSMLFNFSKKGDADGAILIHRLMRKHGFQPSTLEYNEILHCYTRQQDMDKAIEWFYRMRTLGVRPDRLSYLLLMRSYTRQRMPRETEALFRQLIQDGMGPDLAICNILLLSYEQARMNRRTLQLYKTMLQDRTIGLDHFSFSCMFNAVFHNDKAVLEGAEGRGGGGSSMDNYKYNDTNFLRKISEPIGRAPSDYSEQHSITLENESSEIIETRTTPLAPPPPSSPHDSLYPPRLPQPFQFKQAISATQNLDARSLFRDMVIVGIRPTSSLYSNILRAFLSQDDYVGAAVALRALVDHYALKPTPKMTAIVISWVVQELERRGPVSKDYRGELSKLTIQMRRTRGLIEILEKLATTDPLTDTTVESTSISSVTSADTATTTDGIQSTRRSANGRSQKDSQNLSRLEVAKLEMGGDLVDLFFKSPLAGSARSSTDDDDVAVHPIDLHDFERWYRAYASRTTYAQMVKARALHSFTPGNPASEPLESAEPTRLH</sequence>
<feature type="repeat" description="PPR" evidence="3">
    <location>
        <begin position="343"/>
        <end position="377"/>
    </location>
</feature>
<dbReference type="PANTHER" id="PTHR46128">
    <property type="entry name" value="MITOCHONDRIAL GROUP I INTRON SPLICING FACTOR CCM1"/>
    <property type="match status" value="1"/>
</dbReference>
<dbReference type="InterPro" id="IPR057027">
    <property type="entry name" value="TPR_mt"/>
</dbReference>
<keyword evidence="7" id="KW-1185">Reference proteome</keyword>
<dbReference type="Gene3D" id="1.25.40.10">
    <property type="entry name" value="Tetratricopeptide repeat domain"/>
    <property type="match status" value="2"/>
</dbReference>
<feature type="compositionally biased region" description="Basic residues" evidence="4">
    <location>
        <begin position="1"/>
        <end position="16"/>
    </location>
</feature>
<feature type="repeat" description="PPR" evidence="3">
    <location>
        <begin position="413"/>
        <end position="447"/>
    </location>
</feature>
<feature type="compositionally biased region" description="Low complexity" evidence="4">
    <location>
        <begin position="710"/>
        <end position="727"/>
    </location>
</feature>
<dbReference type="EMBL" id="JAAAIM010000361">
    <property type="protein sequence ID" value="KAG0289205.1"/>
    <property type="molecule type" value="Genomic_DNA"/>
</dbReference>
<feature type="repeat" description="PPR" evidence="3">
    <location>
        <begin position="378"/>
        <end position="412"/>
    </location>
</feature>
<feature type="region of interest" description="Disordered" evidence="4">
    <location>
        <begin position="710"/>
        <end position="746"/>
    </location>
</feature>
<dbReference type="InterPro" id="IPR050872">
    <property type="entry name" value="PPR_P_subfamily"/>
</dbReference>
<feature type="domain" description="Pentatricopeptide repeat-containing protein-mitochondrial" evidence="5">
    <location>
        <begin position="355"/>
        <end position="475"/>
    </location>
</feature>
<dbReference type="InterPro" id="IPR011990">
    <property type="entry name" value="TPR-like_helical_dom_sf"/>
</dbReference>
<evidence type="ECO:0000256" key="3">
    <source>
        <dbReference type="PROSITE-ProRule" id="PRU00708"/>
    </source>
</evidence>
<dbReference type="Proteomes" id="UP001194696">
    <property type="component" value="Unassembled WGS sequence"/>
</dbReference>
<dbReference type="PANTHER" id="PTHR46128:SF329">
    <property type="entry name" value="MITOCHONDRIAL GROUP I INTRON SPLICING FACTOR DMR1"/>
    <property type="match status" value="1"/>
</dbReference>
<dbReference type="PROSITE" id="PS51375">
    <property type="entry name" value="PPR"/>
    <property type="match status" value="3"/>
</dbReference>
<protein>
    <recommendedName>
        <fullName evidence="5">Pentatricopeptide repeat-containing protein-mitochondrial domain-containing protein</fullName>
    </recommendedName>
</protein>
<comment type="caution">
    <text evidence="6">The sequence shown here is derived from an EMBL/GenBank/DDBJ whole genome shotgun (WGS) entry which is preliminary data.</text>
</comment>
<feature type="compositionally biased region" description="Polar residues" evidence="4">
    <location>
        <begin position="728"/>
        <end position="746"/>
    </location>
</feature>
<accession>A0ABQ7K1F0</accession>
<evidence type="ECO:0000256" key="1">
    <source>
        <dbReference type="ARBA" id="ARBA00007626"/>
    </source>
</evidence>
<feature type="region of interest" description="Disordered" evidence="4">
    <location>
        <begin position="819"/>
        <end position="838"/>
    </location>
</feature>
<gene>
    <name evidence="6" type="ORF">BGZ96_007181</name>
</gene>
<evidence type="ECO:0000259" key="5">
    <source>
        <dbReference type="Pfam" id="PF23276"/>
    </source>
</evidence>
<dbReference type="SUPFAM" id="SSF81901">
    <property type="entry name" value="HCP-like"/>
    <property type="match status" value="1"/>
</dbReference>
<dbReference type="NCBIfam" id="TIGR00756">
    <property type="entry name" value="PPR"/>
    <property type="match status" value="2"/>
</dbReference>
<name>A0ABQ7K1F0_9FUNG</name>
<keyword evidence="2" id="KW-0677">Repeat</keyword>